<feature type="repeat" description="WD" evidence="7">
    <location>
        <begin position="366"/>
        <end position="405"/>
    </location>
</feature>
<keyword evidence="11" id="KW-1185">Reference proteome</keyword>
<dbReference type="InterPro" id="IPR020472">
    <property type="entry name" value="WD40_PAC1"/>
</dbReference>
<keyword evidence="3 7" id="KW-0853">WD repeat</keyword>
<dbReference type="FunCoup" id="D3B9J9">
    <property type="interactions" value="572"/>
</dbReference>
<evidence type="ECO:0000256" key="3">
    <source>
        <dbReference type="ARBA" id="ARBA00022574"/>
    </source>
</evidence>
<comment type="caution">
    <text evidence="10">The sequence shown here is derived from an EMBL/GenBank/DDBJ whole genome shotgun (WGS) entry which is preliminary data.</text>
</comment>
<dbReference type="InterPro" id="IPR019775">
    <property type="entry name" value="WD40_repeat_CS"/>
</dbReference>
<feature type="repeat" description="WD" evidence="7">
    <location>
        <begin position="325"/>
        <end position="357"/>
    </location>
</feature>
<evidence type="ECO:0000256" key="8">
    <source>
        <dbReference type="SAM" id="MobiDB-lite"/>
    </source>
</evidence>
<proteinExistence type="inferred from homology"/>
<dbReference type="InterPro" id="IPR036322">
    <property type="entry name" value="WD40_repeat_dom_sf"/>
</dbReference>
<feature type="repeat" description="WD" evidence="7">
    <location>
        <begin position="442"/>
        <end position="474"/>
    </location>
</feature>
<dbReference type="InterPro" id="IPR001680">
    <property type="entry name" value="WD40_rpt"/>
</dbReference>
<dbReference type="InterPro" id="IPR004166">
    <property type="entry name" value="a-kinase_dom"/>
</dbReference>
<dbReference type="Gene3D" id="2.130.10.10">
    <property type="entry name" value="YVTN repeat-like/Quinoprotein amine dehydrogenase"/>
    <property type="match status" value="2"/>
</dbReference>
<name>D3B9J9_HETP5</name>
<evidence type="ECO:0000313" key="10">
    <source>
        <dbReference type="EMBL" id="EFA81911.1"/>
    </source>
</evidence>
<keyword evidence="6 10" id="KW-0418">Kinase</keyword>
<dbReference type="EMBL" id="ADBJ01000022">
    <property type="protein sequence ID" value="EFA81911.1"/>
    <property type="molecule type" value="Genomic_DNA"/>
</dbReference>
<evidence type="ECO:0000256" key="2">
    <source>
        <dbReference type="ARBA" id="ARBA00022527"/>
    </source>
</evidence>
<dbReference type="PROSITE" id="PS50082">
    <property type="entry name" value="WD_REPEATS_2"/>
    <property type="match status" value="4"/>
</dbReference>
<dbReference type="PROSITE" id="PS00678">
    <property type="entry name" value="WD_REPEATS_1"/>
    <property type="match status" value="2"/>
</dbReference>
<dbReference type="RefSeq" id="XP_020434028.1">
    <property type="nucleotide sequence ID" value="XM_020576039.1"/>
</dbReference>
<dbReference type="InterPro" id="IPR011009">
    <property type="entry name" value="Kinase-like_dom_sf"/>
</dbReference>
<evidence type="ECO:0000313" key="11">
    <source>
        <dbReference type="Proteomes" id="UP000001396"/>
    </source>
</evidence>
<feature type="compositionally biased region" description="Basic and acidic residues" evidence="8">
    <location>
        <begin position="246"/>
        <end position="268"/>
    </location>
</feature>
<organism evidence="10 11">
    <name type="scientific">Heterostelium pallidum (strain ATCC 26659 / Pp 5 / PN500)</name>
    <name type="common">Cellular slime mold</name>
    <name type="synonym">Polysphondylium pallidum</name>
    <dbReference type="NCBI Taxonomy" id="670386"/>
    <lineage>
        <taxon>Eukaryota</taxon>
        <taxon>Amoebozoa</taxon>
        <taxon>Evosea</taxon>
        <taxon>Eumycetozoa</taxon>
        <taxon>Dictyostelia</taxon>
        <taxon>Acytosteliales</taxon>
        <taxon>Acytosteliaceae</taxon>
        <taxon>Heterostelium</taxon>
    </lineage>
</organism>
<dbReference type="GO" id="GO:0004674">
    <property type="term" value="F:protein serine/threonine kinase activity"/>
    <property type="evidence" value="ECO:0007669"/>
    <property type="project" value="UniProtKB-KW"/>
</dbReference>
<evidence type="ECO:0000256" key="7">
    <source>
        <dbReference type="PROSITE-ProRule" id="PRU00221"/>
    </source>
</evidence>
<dbReference type="STRING" id="670386.D3B9J9"/>
<dbReference type="GeneID" id="31360629"/>
<dbReference type="PRINTS" id="PR00320">
    <property type="entry name" value="GPROTEINBRPT"/>
</dbReference>
<dbReference type="PROSITE" id="PS51158">
    <property type="entry name" value="ALPHA_KINASE"/>
    <property type="match status" value="1"/>
</dbReference>
<feature type="domain" description="Alpha-type protein kinase" evidence="9">
    <location>
        <begin position="115"/>
        <end position="359"/>
    </location>
</feature>
<dbReference type="CDD" id="cd00200">
    <property type="entry name" value="WD40"/>
    <property type="match status" value="1"/>
</dbReference>
<evidence type="ECO:0000256" key="5">
    <source>
        <dbReference type="ARBA" id="ARBA00022737"/>
    </source>
</evidence>
<reference evidence="10 11" key="1">
    <citation type="journal article" date="2011" name="Genome Res.">
        <title>Phylogeny-wide analysis of social amoeba genomes highlights ancient origins for complex intercellular communication.</title>
        <authorList>
            <person name="Heidel A.J."/>
            <person name="Lawal H.M."/>
            <person name="Felder M."/>
            <person name="Schilde C."/>
            <person name="Helps N.R."/>
            <person name="Tunggal B."/>
            <person name="Rivero F."/>
            <person name="John U."/>
            <person name="Schleicher M."/>
            <person name="Eichinger L."/>
            <person name="Platzer M."/>
            <person name="Noegel A.A."/>
            <person name="Schaap P."/>
            <person name="Gloeckner G."/>
        </authorList>
    </citation>
    <scope>NUCLEOTIDE SEQUENCE [LARGE SCALE GENOMIC DNA]</scope>
    <source>
        <strain evidence="11">ATCC 26659 / Pp 5 / PN500</strain>
    </source>
</reference>
<dbReference type="Gene3D" id="3.30.200.20">
    <property type="entry name" value="Phosphorylase Kinase, domain 1"/>
    <property type="match status" value="2"/>
</dbReference>
<feature type="repeat" description="WD" evidence="7">
    <location>
        <begin position="422"/>
        <end position="441"/>
    </location>
</feature>
<dbReference type="GO" id="GO:0005524">
    <property type="term" value="F:ATP binding"/>
    <property type="evidence" value="ECO:0007669"/>
    <property type="project" value="InterPro"/>
</dbReference>
<dbReference type="Pfam" id="PF00400">
    <property type="entry name" value="WD40"/>
    <property type="match status" value="4"/>
</dbReference>
<dbReference type="InterPro" id="IPR015943">
    <property type="entry name" value="WD40/YVTN_repeat-like_dom_sf"/>
</dbReference>
<evidence type="ECO:0000256" key="1">
    <source>
        <dbReference type="ARBA" id="ARBA00008651"/>
    </source>
</evidence>
<keyword evidence="4" id="KW-0808">Transferase</keyword>
<dbReference type="Proteomes" id="UP000001396">
    <property type="component" value="Unassembled WGS sequence"/>
</dbReference>
<comment type="similarity">
    <text evidence="1">Belongs to the protein kinase superfamily. Alpha-type protein kinase family. ALPK subfamily.</text>
</comment>
<dbReference type="SMART" id="SM00811">
    <property type="entry name" value="Alpha_kinase"/>
    <property type="match status" value="1"/>
</dbReference>
<dbReference type="Pfam" id="PF02816">
    <property type="entry name" value="Alpha_kinase"/>
    <property type="match status" value="1"/>
</dbReference>
<dbReference type="PROSITE" id="PS50294">
    <property type="entry name" value="WD_REPEATS_REGION"/>
    <property type="match status" value="3"/>
</dbReference>
<dbReference type="SUPFAM" id="SSF56112">
    <property type="entry name" value="Protein kinase-like (PK-like)"/>
    <property type="match status" value="1"/>
</dbReference>
<keyword evidence="5" id="KW-0677">Repeat</keyword>
<dbReference type="SMART" id="SM00320">
    <property type="entry name" value="WD40"/>
    <property type="match status" value="5"/>
</dbReference>
<accession>D3B9J9</accession>
<evidence type="ECO:0000256" key="4">
    <source>
        <dbReference type="ARBA" id="ARBA00022679"/>
    </source>
</evidence>
<keyword evidence="2" id="KW-0723">Serine/threonine-protein kinase</keyword>
<dbReference type="InterPro" id="IPR044715">
    <property type="entry name" value="WDR86-like"/>
</dbReference>
<dbReference type="SUPFAM" id="SSF50978">
    <property type="entry name" value="WD40 repeat-like"/>
    <property type="match status" value="1"/>
</dbReference>
<dbReference type="InParanoid" id="D3B9J9"/>
<gene>
    <name evidence="10" type="primary">mhkB</name>
    <name evidence="10" type="ORF">PPL_05143</name>
</gene>
<dbReference type="PANTHER" id="PTHR44489">
    <property type="match status" value="1"/>
</dbReference>
<protein>
    <submittedName>
        <fullName evidence="10">Myosin heavy chain kinase</fullName>
    </submittedName>
</protein>
<dbReference type="AlphaFoldDB" id="D3B9J9"/>
<evidence type="ECO:0000256" key="6">
    <source>
        <dbReference type="ARBA" id="ARBA00022777"/>
    </source>
</evidence>
<feature type="region of interest" description="Disordered" evidence="8">
    <location>
        <begin position="236"/>
        <end position="268"/>
    </location>
</feature>
<dbReference type="PANTHER" id="PTHR44489:SF11">
    <property type="entry name" value="WD REPEAT DOMAIN 86"/>
    <property type="match status" value="1"/>
</dbReference>
<evidence type="ECO:0000259" key="9">
    <source>
        <dbReference type="PROSITE" id="PS51158"/>
    </source>
</evidence>
<sequence>MTGFKVWFSYEDEEVELDDLNLDTTVSALRKIIHEGKIFHFPYGTSQTDIQIGTMSGDKFEKYKARNTLDDIQYKMGDTLFVKVKKSKVSDNSSIPTLNLSIIENSERVIKWDYNPYTTTAQWSCTAILVRMEQVPFAEGAFRKAYHLQDLSRAEAQGRYVAKIGKKPSPRASYFEDVKMQMIAKKWADKYNEFKPPKKIDFLQSCVLEFVDRTSNDVICGVEPYVEGQYRNAVSANTSSGGLKPPDTRERSKSKSYEIERERQEKKKEQSSWDINSIKLIDTIKGYHNTSALCICDNQVFTGYSDNSIRVFEYKNKTLELTQTLKGHEGPVESICYNDQYLFSGSSDHSIKVWDLKKLGRCIFTLEGHDKPVHTVVVNDKYLFSGSSDKTIKIWDLKTLECKITLEGHQRAVKSLCVSGHASDDNTIKIWDIDTHRCLITLEGHNATVQCLALWEDKRYLLSCSHDQTIRLWSWADAGVGSVVASSEQINNDENR</sequence>
<dbReference type="OMA" id="MIAKKWA"/>